<sequence length="207" mass="23730">MVSLASDYQRFVRLTNELLQLNHKLTNLELEYQKLISENIMLRLFYELDKCAENIALKLTRGVLYLDGSAPRLLIPGFRSVDAARQHMLQVTKKYYLEWTTLSKIQKNLNGILDPGDHFLSIRSLHDATYDDMRHVRNHIAHGSTSTQLKFSALSTKIFSASRGINPGRFLLSCKAAIPGNPPKDRIIVQYIRWSKVFIKTLTKSPI</sequence>
<name>A0A418X329_9BURK</name>
<gene>
    <name evidence="2" type="ORF">D3870_13340</name>
</gene>
<comment type="caution">
    <text evidence="2">The sequence shown here is derived from an EMBL/GenBank/DDBJ whole genome shotgun (WGS) entry which is preliminary data.</text>
</comment>
<evidence type="ECO:0000313" key="3">
    <source>
        <dbReference type="Proteomes" id="UP000285190"/>
    </source>
</evidence>
<organism evidence="2 3">
    <name type="scientific">Noviherbaspirillum cavernae</name>
    <dbReference type="NCBI Taxonomy" id="2320862"/>
    <lineage>
        <taxon>Bacteria</taxon>
        <taxon>Pseudomonadati</taxon>
        <taxon>Pseudomonadota</taxon>
        <taxon>Betaproteobacteria</taxon>
        <taxon>Burkholderiales</taxon>
        <taxon>Oxalobacteraceae</taxon>
        <taxon>Noviherbaspirillum</taxon>
    </lineage>
</organism>
<evidence type="ECO:0008006" key="4">
    <source>
        <dbReference type="Google" id="ProtNLM"/>
    </source>
</evidence>
<keyword evidence="1" id="KW-0175">Coiled coil</keyword>
<protein>
    <recommendedName>
        <fullName evidence="4">RiboL-PSP-HEPN domain-containing protein</fullName>
    </recommendedName>
</protein>
<dbReference type="EMBL" id="QYUN01000002">
    <property type="protein sequence ID" value="RJG06854.1"/>
    <property type="molecule type" value="Genomic_DNA"/>
</dbReference>
<proteinExistence type="predicted"/>
<dbReference type="Proteomes" id="UP000285190">
    <property type="component" value="Unassembled WGS sequence"/>
</dbReference>
<evidence type="ECO:0000313" key="2">
    <source>
        <dbReference type="EMBL" id="RJG06854.1"/>
    </source>
</evidence>
<dbReference type="AlphaFoldDB" id="A0A418X329"/>
<feature type="coiled-coil region" evidence="1">
    <location>
        <begin position="11"/>
        <end position="38"/>
    </location>
</feature>
<accession>A0A418X329</accession>
<reference evidence="2 3" key="1">
    <citation type="submission" date="2018-09" db="EMBL/GenBank/DDBJ databases">
        <authorList>
            <person name="Zhu H."/>
        </authorList>
    </citation>
    <scope>NUCLEOTIDE SEQUENCE [LARGE SCALE GENOMIC DNA]</scope>
    <source>
        <strain evidence="2 3">K2R10-39</strain>
    </source>
</reference>
<keyword evidence="3" id="KW-1185">Reference proteome</keyword>
<evidence type="ECO:0000256" key="1">
    <source>
        <dbReference type="SAM" id="Coils"/>
    </source>
</evidence>